<reference evidence="13" key="2">
    <citation type="submission" date="2008-08" db="EMBL/GenBank/DDBJ databases">
        <authorList>
            <consortium name="Diatom Consortium"/>
            <person name="Grigoriev I."/>
            <person name="Grimwood J."/>
            <person name="Kuo A."/>
            <person name="Otillar R.P."/>
            <person name="Salamov A."/>
            <person name="Detter J.C."/>
            <person name="Lindquist E."/>
            <person name="Shapiro H."/>
            <person name="Lucas S."/>
            <person name="Glavina del Rio T."/>
            <person name="Pitluck S."/>
            <person name="Rokhsar D."/>
            <person name="Bowler C."/>
        </authorList>
    </citation>
    <scope>GENOME REANNOTATION</scope>
    <source>
        <strain evidence="13">CCAP 1055/1</strain>
    </source>
</reference>
<comment type="function">
    <text evidence="9">Binds specifically to the 3'-terminal U-tract of U6 snRNA.</text>
</comment>
<comment type="subunit">
    <text evidence="9">LSm subunits form a heteromer with a doughnut shape.</text>
</comment>
<dbReference type="Proteomes" id="UP000000759">
    <property type="component" value="Chromosome 15"/>
</dbReference>
<dbReference type="SMART" id="SM00651">
    <property type="entry name" value="Sm"/>
    <property type="match status" value="1"/>
</dbReference>
<dbReference type="GO" id="GO:0000956">
    <property type="term" value="P:nuclear-transcribed mRNA catabolic process"/>
    <property type="evidence" value="ECO:0007669"/>
    <property type="project" value="UniProtKB-UniRule"/>
</dbReference>
<dbReference type="SUPFAM" id="SSF50182">
    <property type="entry name" value="Sm-like ribonucleoproteins"/>
    <property type="match status" value="1"/>
</dbReference>
<dbReference type="InParanoid" id="B7G509"/>
<keyword evidence="4 9" id="KW-0747">Spliceosome</keyword>
<keyword evidence="7 9" id="KW-0539">Nucleus</keyword>
<dbReference type="PANTHER" id="PTHR23338">
    <property type="entry name" value="SMALL NUCLEAR RIBONUCLEOPROTEIN SM"/>
    <property type="match status" value="1"/>
</dbReference>
<evidence type="ECO:0000256" key="2">
    <source>
        <dbReference type="ARBA" id="ARBA00006850"/>
    </source>
</evidence>
<dbReference type="Pfam" id="PF01423">
    <property type="entry name" value="LSM"/>
    <property type="match status" value="1"/>
</dbReference>
<feature type="non-terminal residue" evidence="12">
    <location>
        <position position="1"/>
    </location>
</feature>
<dbReference type="eggNOG" id="KOG3293">
    <property type="taxonomic scope" value="Eukaryota"/>
</dbReference>
<dbReference type="Gene3D" id="2.30.30.100">
    <property type="match status" value="1"/>
</dbReference>
<evidence type="ECO:0000256" key="8">
    <source>
        <dbReference type="ARBA" id="ARBA00023274"/>
    </source>
</evidence>
<evidence type="ECO:0000256" key="3">
    <source>
        <dbReference type="ARBA" id="ARBA00022664"/>
    </source>
</evidence>
<evidence type="ECO:0000256" key="1">
    <source>
        <dbReference type="ARBA" id="ARBA00004123"/>
    </source>
</evidence>
<dbReference type="RefSeq" id="XP_002182333.1">
    <property type="nucleotide sequence ID" value="XM_002182297.1"/>
</dbReference>
<dbReference type="STRING" id="556484.B7G509"/>
<feature type="compositionally biased region" description="Gly residues" evidence="10">
    <location>
        <begin position="121"/>
        <end position="135"/>
    </location>
</feature>
<feature type="domain" description="Sm" evidence="11">
    <location>
        <begin position="2"/>
        <end position="75"/>
    </location>
</feature>
<proteinExistence type="inferred from homology"/>
<dbReference type="PROSITE" id="PS52002">
    <property type="entry name" value="SM"/>
    <property type="match status" value="1"/>
</dbReference>
<dbReference type="InterPro" id="IPR027141">
    <property type="entry name" value="LSm4/Sm_D1/D3"/>
</dbReference>
<keyword evidence="6 9" id="KW-0508">mRNA splicing</keyword>
<feature type="non-terminal residue" evidence="12">
    <location>
        <position position="135"/>
    </location>
</feature>
<dbReference type="AlphaFoldDB" id="B7G509"/>
<dbReference type="OrthoDB" id="747253at2759"/>
<sequence>QLPLTLLRAANGSPILVELKGGDTYNGRVVNCDTFMNMNLQDVICTSADGEHFSKLPSCYIRGSSIKYLRLPPSLLETAAAQQEEEERNSPFRGGRGRGRGRMDSSGTGRSGGRGRHHGSDQGGRSGDTGDSGRG</sequence>
<dbReference type="GeneID" id="7203058"/>
<dbReference type="GO" id="GO:0005681">
    <property type="term" value="C:spliceosomal complex"/>
    <property type="evidence" value="ECO:0007669"/>
    <property type="project" value="UniProtKB-UniRule"/>
</dbReference>
<dbReference type="PaxDb" id="2850-Phatr7848"/>
<evidence type="ECO:0000256" key="5">
    <source>
        <dbReference type="ARBA" id="ARBA00022884"/>
    </source>
</evidence>
<feature type="region of interest" description="Disordered" evidence="10">
    <location>
        <begin position="79"/>
        <end position="135"/>
    </location>
</feature>
<evidence type="ECO:0000259" key="11">
    <source>
        <dbReference type="PROSITE" id="PS52002"/>
    </source>
</evidence>
<evidence type="ECO:0000313" key="13">
    <source>
        <dbReference type="Proteomes" id="UP000000759"/>
    </source>
</evidence>
<evidence type="ECO:0000256" key="4">
    <source>
        <dbReference type="ARBA" id="ARBA00022728"/>
    </source>
</evidence>
<dbReference type="FunCoup" id="B7G509">
    <property type="interactions" value="275"/>
</dbReference>
<keyword evidence="3 9" id="KW-0507">mRNA processing</keyword>
<evidence type="ECO:0000256" key="10">
    <source>
        <dbReference type="SAM" id="MobiDB-lite"/>
    </source>
</evidence>
<name>B7G509_PHATC</name>
<dbReference type="InterPro" id="IPR001163">
    <property type="entry name" value="Sm_dom_euk/arc"/>
</dbReference>
<evidence type="ECO:0000256" key="7">
    <source>
        <dbReference type="ARBA" id="ARBA00023242"/>
    </source>
</evidence>
<comment type="similarity">
    <text evidence="2 9">Belongs to the snRNP Sm proteins family.</text>
</comment>
<dbReference type="GO" id="GO:0000398">
    <property type="term" value="P:mRNA splicing, via spliceosome"/>
    <property type="evidence" value="ECO:0007669"/>
    <property type="project" value="InterPro"/>
</dbReference>
<keyword evidence="13" id="KW-1185">Reference proteome</keyword>
<dbReference type="KEGG" id="pti:PHATRDRAFT_7848"/>
<keyword evidence="5 9" id="KW-0694">RNA-binding</keyword>
<comment type="subcellular location">
    <subcellularLocation>
        <location evidence="1 9">Nucleus</location>
    </subcellularLocation>
</comment>
<accession>B7G509</accession>
<gene>
    <name evidence="9" type="primary">LSM4</name>
    <name evidence="12" type="ORF">PHATRDRAFT_7848</name>
</gene>
<evidence type="ECO:0000256" key="9">
    <source>
        <dbReference type="RuleBase" id="RU365049"/>
    </source>
</evidence>
<dbReference type="InterPro" id="IPR047575">
    <property type="entry name" value="Sm"/>
</dbReference>
<dbReference type="GO" id="GO:0003723">
    <property type="term" value="F:RNA binding"/>
    <property type="evidence" value="ECO:0007669"/>
    <property type="project" value="UniProtKB-KW"/>
</dbReference>
<dbReference type="HOGENOM" id="CLU_099537_2_1_1"/>
<dbReference type="InterPro" id="IPR034101">
    <property type="entry name" value="Lsm4"/>
</dbReference>
<organism evidence="12 13">
    <name type="scientific">Phaeodactylum tricornutum (strain CCAP 1055/1)</name>
    <dbReference type="NCBI Taxonomy" id="556484"/>
    <lineage>
        <taxon>Eukaryota</taxon>
        <taxon>Sar</taxon>
        <taxon>Stramenopiles</taxon>
        <taxon>Ochrophyta</taxon>
        <taxon>Bacillariophyta</taxon>
        <taxon>Bacillariophyceae</taxon>
        <taxon>Bacillariophycidae</taxon>
        <taxon>Naviculales</taxon>
        <taxon>Phaeodactylaceae</taxon>
        <taxon>Phaeodactylum</taxon>
    </lineage>
</organism>
<evidence type="ECO:0000313" key="12">
    <source>
        <dbReference type="EMBL" id="EEC46234.1"/>
    </source>
</evidence>
<evidence type="ECO:0000256" key="6">
    <source>
        <dbReference type="ARBA" id="ARBA00023187"/>
    </source>
</evidence>
<dbReference type="EMBL" id="CM000617">
    <property type="protein sequence ID" value="EEC46234.1"/>
    <property type="molecule type" value="Genomic_DNA"/>
</dbReference>
<dbReference type="InterPro" id="IPR010920">
    <property type="entry name" value="LSM_dom_sf"/>
</dbReference>
<dbReference type="CDD" id="cd01723">
    <property type="entry name" value="LSm4"/>
    <property type="match status" value="1"/>
</dbReference>
<protein>
    <recommendedName>
        <fullName evidence="9">U6 snRNA-associated Sm-like protein LSm4</fullName>
    </recommendedName>
</protein>
<reference evidence="12 13" key="1">
    <citation type="journal article" date="2008" name="Nature">
        <title>The Phaeodactylum genome reveals the evolutionary history of diatom genomes.</title>
        <authorList>
            <person name="Bowler C."/>
            <person name="Allen A.E."/>
            <person name="Badger J.H."/>
            <person name="Grimwood J."/>
            <person name="Jabbari K."/>
            <person name="Kuo A."/>
            <person name="Maheswari U."/>
            <person name="Martens C."/>
            <person name="Maumus F."/>
            <person name="Otillar R.P."/>
            <person name="Rayko E."/>
            <person name="Salamov A."/>
            <person name="Vandepoele K."/>
            <person name="Beszteri B."/>
            <person name="Gruber A."/>
            <person name="Heijde M."/>
            <person name="Katinka M."/>
            <person name="Mock T."/>
            <person name="Valentin K."/>
            <person name="Verret F."/>
            <person name="Berges J.A."/>
            <person name="Brownlee C."/>
            <person name="Cadoret J.P."/>
            <person name="Chiovitti A."/>
            <person name="Choi C.J."/>
            <person name="Coesel S."/>
            <person name="De Martino A."/>
            <person name="Detter J.C."/>
            <person name="Durkin C."/>
            <person name="Falciatore A."/>
            <person name="Fournet J."/>
            <person name="Haruta M."/>
            <person name="Huysman M.J."/>
            <person name="Jenkins B.D."/>
            <person name="Jiroutova K."/>
            <person name="Jorgensen R.E."/>
            <person name="Joubert Y."/>
            <person name="Kaplan A."/>
            <person name="Kroger N."/>
            <person name="Kroth P.G."/>
            <person name="La Roche J."/>
            <person name="Lindquist E."/>
            <person name="Lommer M."/>
            <person name="Martin-Jezequel V."/>
            <person name="Lopez P.J."/>
            <person name="Lucas S."/>
            <person name="Mangogna M."/>
            <person name="McGinnis K."/>
            <person name="Medlin L.K."/>
            <person name="Montsant A."/>
            <person name="Oudot-Le Secq M.P."/>
            <person name="Napoli C."/>
            <person name="Obornik M."/>
            <person name="Parker M.S."/>
            <person name="Petit J.L."/>
            <person name="Porcel B.M."/>
            <person name="Poulsen N."/>
            <person name="Robison M."/>
            <person name="Rychlewski L."/>
            <person name="Rynearson T.A."/>
            <person name="Schmutz J."/>
            <person name="Shapiro H."/>
            <person name="Siaut M."/>
            <person name="Stanley M."/>
            <person name="Sussman M.R."/>
            <person name="Taylor A.R."/>
            <person name="Vardi A."/>
            <person name="von Dassow P."/>
            <person name="Vyverman W."/>
            <person name="Willis A."/>
            <person name="Wyrwicz L.S."/>
            <person name="Rokhsar D.S."/>
            <person name="Weissenbach J."/>
            <person name="Armbrust E.V."/>
            <person name="Green B.R."/>
            <person name="Van de Peer Y."/>
            <person name="Grigoriev I.V."/>
        </authorList>
    </citation>
    <scope>NUCLEOTIDE SEQUENCE [LARGE SCALE GENOMIC DNA]</scope>
    <source>
        <strain evidence="12 13">CCAP 1055/1</strain>
    </source>
</reference>
<keyword evidence="8 9" id="KW-0687">Ribonucleoprotein</keyword>